<evidence type="ECO:0008006" key="5">
    <source>
        <dbReference type="Google" id="ProtNLM"/>
    </source>
</evidence>
<dbReference type="EMBL" id="SOFE01000029">
    <property type="protein sequence ID" value="TFB81846.1"/>
    <property type="molecule type" value="Genomic_DNA"/>
</dbReference>
<organism evidence="2 4">
    <name type="scientific">Cryobacterium levicorallinum</name>
    <dbReference type="NCBI Taxonomy" id="995038"/>
    <lineage>
        <taxon>Bacteria</taxon>
        <taxon>Bacillati</taxon>
        <taxon>Actinomycetota</taxon>
        <taxon>Actinomycetes</taxon>
        <taxon>Micrococcales</taxon>
        <taxon>Microbacteriaceae</taxon>
        <taxon>Cryobacterium</taxon>
    </lineage>
</organism>
<keyword evidence="3" id="KW-1185">Reference proteome</keyword>
<dbReference type="Proteomes" id="UP000297963">
    <property type="component" value="Unassembled WGS sequence"/>
</dbReference>
<dbReference type="STRING" id="995038.SAMN05216274_1179"/>
<evidence type="ECO:0000313" key="4">
    <source>
        <dbReference type="Proteomes" id="UP000297963"/>
    </source>
</evidence>
<gene>
    <name evidence="2" type="ORF">E3O11_16350</name>
    <name evidence="1" type="ORF">SAMN05216274_1179</name>
</gene>
<comment type="caution">
    <text evidence="2">The sequence shown here is derived from an EMBL/GenBank/DDBJ whole genome shotgun (WGS) entry which is preliminary data.</text>
</comment>
<dbReference type="AlphaFoldDB" id="A0A1I3D9Q3"/>
<name>A0A1I3D9Q3_9MICO</name>
<sequence>MISESVIWGGSKVGEYIVQATRTFRVQIMPGRMIRAWPEPQVHPLPAWAGQWVGGMRRVVVDERWILVTEVRNTYVRVDLGVVTNIEPVELVIDGPITASSPPGRYEIRTHSELVVVLIGENSCRAAHGRLISGLGSGYEGDGRMHEAEDFIFVRGFRGALAWSEEAEAEEWHGFSTSEVYRIDWQAPRRRQAK</sequence>
<evidence type="ECO:0000313" key="1">
    <source>
        <dbReference type="EMBL" id="SFH83386.1"/>
    </source>
</evidence>
<reference evidence="2 4" key="2">
    <citation type="submission" date="2019-03" db="EMBL/GenBank/DDBJ databases">
        <title>Genomics of glacier-inhabiting Cryobacterium strains.</title>
        <authorList>
            <person name="Liu Q."/>
            <person name="Xin Y.-H."/>
        </authorList>
    </citation>
    <scope>NUCLEOTIDE SEQUENCE [LARGE SCALE GENOMIC DNA]</scope>
    <source>
        <strain evidence="2 4">Hh34</strain>
    </source>
</reference>
<accession>A0A1I3D9Q3</accession>
<evidence type="ECO:0000313" key="2">
    <source>
        <dbReference type="EMBL" id="TFB81846.1"/>
    </source>
</evidence>
<evidence type="ECO:0000313" key="3">
    <source>
        <dbReference type="Proteomes" id="UP000199681"/>
    </source>
</evidence>
<reference evidence="1 3" key="1">
    <citation type="submission" date="2016-10" db="EMBL/GenBank/DDBJ databases">
        <authorList>
            <person name="Varghese N."/>
            <person name="Submissions S."/>
        </authorList>
    </citation>
    <scope>NUCLEOTIDE SEQUENCE [LARGE SCALE GENOMIC DNA]</scope>
    <source>
        <strain evidence="1 3">GMCC 1.11211</strain>
    </source>
</reference>
<proteinExistence type="predicted"/>
<dbReference type="RefSeq" id="WP_092451850.1">
    <property type="nucleotide sequence ID" value="NZ_BKAC01000020.1"/>
</dbReference>
<protein>
    <recommendedName>
        <fullName evidence="5">DUF4178 domain-containing protein</fullName>
    </recommendedName>
</protein>
<dbReference type="EMBL" id="FOPW01000017">
    <property type="protein sequence ID" value="SFH83386.1"/>
    <property type="molecule type" value="Genomic_DNA"/>
</dbReference>
<dbReference type="Proteomes" id="UP000199681">
    <property type="component" value="Unassembled WGS sequence"/>
</dbReference>